<dbReference type="InterPro" id="IPR017871">
    <property type="entry name" value="ABC_transporter-like_CS"/>
</dbReference>
<evidence type="ECO:0000256" key="1">
    <source>
        <dbReference type="ARBA" id="ARBA00022737"/>
    </source>
</evidence>
<keyword evidence="2" id="KW-0547">Nucleotide-binding</keyword>
<evidence type="ECO:0000256" key="4">
    <source>
        <dbReference type="SAM" id="Coils"/>
    </source>
</evidence>
<dbReference type="Gene3D" id="3.40.50.300">
    <property type="entry name" value="P-loop containing nucleotide triphosphate hydrolases"/>
    <property type="match status" value="2"/>
</dbReference>
<dbReference type="GO" id="GO:0005524">
    <property type="term" value="F:ATP binding"/>
    <property type="evidence" value="ECO:0007669"/>
    <property type="project" value="UniProtKB-KW"/>
</dbReference>
<dbReference type="Pfam" id="PF00005">
    <property type="entry name" value="ABC_tran"/>
    <property type="match status" value="2"/>
</dbReference>
<keyword evidence="4" id="KW-0175">Coiled coil</keyword>
<evidence type="ECO:0000256" key="5">
    <source>
        <dbReference type="SAM" id="MobiDB-lite"/>
    </source>
</evidence>
<dbReference type="HOGENOM" id="CLU_000604_36_0_9"/>
<proteinExistence type="predicted"/>
<dbReference type="InterPro" id="IPR003593">
    <property type="entry name" value="AAA+_ATPase"/>
</dbReference>
<keyword evidence="1" id="KW-0677">Repeat</keyword>
<feature type="domain" description="ABC transporter" evidence="6">
    <location>
        <begin position="358"/>
        <end position="570"/>
    </location>
</feature>
<dbReference type="FunFam" id="3.40.50.300:FF:000011">
    <property type="entry name" value="Putative ABC transporter ATP-binding component"/>
    <property type="match status" value="1"/>
</dbReference>
<evidence type="ECO:0000259" key="6">
    <source>
        <dbReference type="PROSITE" id="PS50893"/>
    </source>
</evidence>
<gene>
    <name evidence="7" type="ORF">HM1_1750</name>
</gene>
<accession>B0TER8</accession>
<dbReference type="AlphaFoldDB" id="B0TER8"/>
<dbReference type="GO" id="GO:0016887">
    <property type="term" value="F:ATP hydrolysis activity"/>
    <property type="evidence" value="ECO:0007669"/>
    <property type="project" value="InterPro"/>
</dbReference>
<dbReference type="Pfam" id="PF12848">
    <property type="entry name" value="ABC_tran_Xtn"/>
    <property type="match status" value="1"/>
</dbReference>
<dbReference type="PROSITE" id="PS50893">
    <property type="entry name" value="ABC_TRANSPORTER_2"/>
    <property type="match status" value="2"/>
</dbReference>
<dbReference type="PROSITE" id="PS00211">
    <property type="entry name" value="ABC_TRANSPORTER_1"/>
    <property type="match status" value="2"/>
</dbReference>
<dbReference type="Pfam" id="PF16326">
    <property type="entry name" value="ABC_tran_CTD"/>
    <property type="match status" value="1"/>
</dbReference>
<sequence>MPGGAPIFARAVKNKRQKIKGKMERMSNRIILQGKNLALNYGARRIFEHVTFIIHEGDKVGLVGPNGAGKTSLFRVLTGSEEPSEGSLSWTQGVRVGYLQQVRTPPAGQTVFAAALEELADILAMRAEISHLEQEMERPETLADEGALEKVMAEYADLVHRYEEGGGYGAEAKVRSVLRGLGFSEDDFSLPAEVLSGGQKTRLALARLLLRPYDLLMLDEPTNHLDIAATEWLEDYLRDYRGAVLVISHDRYFLDKICSRIFHLERGSLDVYPGNYSRFLQLCEEALLAQRRAYAKDQREIARMEEYIRRNKAGVNAKQARGRETLLARRARIARPVESRSLQDLKFVPQTSSAEQVLVLRDLAAAYPGRPLFSGLDLTVKRGECIAILGKNGAGKTSLFRILLGELPPAGGDVLFGLRVKPAYYAQEQEHLNGNDTLLEAIRSMRPMTEEQARTLLGRFLFRGDDVFKKVGVLSGGEKSRLVLAQLFLTGANLLLLDEPTNNLDIGAKEALEEALADFPGTLLVISHDRFFLDRLADRVLELADGRFTQYLGNYSDYRAKKAEQEGAIKEAAQRAASQGRSDEHRTGSGAGSATKVSGAAASLSDGASGGTARSKGAKLTNPWKREQALKEAESRIASLEERLKALTEALADESTYRDGEQARRTQEAYEQVRRELDDAYSQWEAVVESM</sequence>
<dbReference type="PANTHER" id="PTHR42855:SF2">
    <property type="entry name" value="DRUG RESISTANCE ABC TRANSPORTER,ATP-BINDING PROTEIN"/>
    <property type="match status" value="1"/>
</dbReference>
<protein>
    <submittedName>
        <fullName evidence="7">Abc transporter, ATP-binding protein, putative</fullName>
    </submittedName>
</protein>
<reference evidence="7 8" key="1">
    <citation type="journal article" date="2008" name="J. Bacteriol.">
        <title>The genome of Heliobacterium modesticaldum, a phototrophic representative of the Firmicutes containing the simplest photosynthetic apparatus.</title>
        <authorList>
            <person name="Sattley W.M."/>
            <person name="Madigan M.T."/>
            <person name="Swingley W.D."/>
            <person name="Cheung P.C."/>
            <person name="Clocksin K.M."/>
            <person name="Conrad A.L."/>
            <person name="Dejesa L.C."/>
            <person name="Honchak B.M."/>
            <person name="Jung D.O."/>
            <person name="Karbach L.E."/>
            <person name="Kurdoglu A."/>
            <person name="Lahiri S."/>
            <person name="Mastrian S.D."/>
            <person name="Page L.E."/>
            <person name="Taylor H.L."/>
            <person name="Wang Z.T."/>
            <person name="Raymond J."/>
            <person name="Chen M."/>
            <person name="Blankenship R.E."/>
            <person name="Touchman J.W."/>
        </authorList>
    </citation>
    <scope>NUCLEOTIDE SEQUENCE [LARGE SCALE GENOMIC DNA]</scope>
    <source>
        <strain evidence="8">ATCC 51547 / Ice1</strain>
    </source>
</reference>
<dbReference type="eggNOG" id="COG0488">
    <property type="taxonomic scope" value="Bacteria"/>
</dbReference>
<evidence type="ECO:0000256" key="3">
    <source>
        <dbReference type="ARBA" id="ARBA00022840"/>
    </source>
</evidence>
<organism evidence="7 8">
    <name type="scientific">Heliobacterium modesticaldum (strain ATCC 51547 / Ice1)</name>
    <dbReference type="NCBI Taxonomy" id="498761"/>
    <lineage>
        <taxon>Bacteria</taxon>
        <taxon>Bacillati</taxon>
        <taxon>Bacillota</taxon>
        <taxon>Clostridia</taxon>
        <taxon>Eubacteriales</taxon>
        <taxon>Heliobacteriaceae</taxon>
        <taxon>Heliomicrobium</taxon>
    </lineage>
</organism>
<dbReference type="CDD" id="cd03221">
    <property type="entry name" value="ABCF_EF-3"/>
    <property type="match status" value="2"/>
</dbReference>
<dbReference type="Proteomes" id="UP000008550">
    <property type="component" value="Chromosome"/>
</dbReference>
<dbReference type="Gene3D" id="1.10.287.380">
    <property type="entry name" value="Valyl-tRNA synthetase, C-terminal domain"/>
    <property type="match status" value="1"/>
</dbReference>
<dbReference type="GO" id="GO:0003677">
    <property type="term" value="F:DNA binding"/>
    <property type="evidence" value="ECO:0007669"/>
    <property type="project" value="InterPro"/>
</dbReference>
<dbReference type="SUPFAM" id="SSF52540">
    <property type="entry name" value="P-loop containing nucleoside triphosphate hydrolases"/>
    <property type="match status" value="2"/>
</dbReference>
<dbReference type="STRING" id="498761.HM1_1750"/>
<keyword evidence="8" id="KW-1185">Reference proteome</keyword>
<keyword evidence="3 7" id="KW-0067">ATP-binding</keyword>
<evidence type="ECO:0000256" key="2">
    <source>
        <dbReference type="ARBA" id="ARBA00022741"/>
    </source>
</evidence>
<dbReference type="FunFam" id="3.40.50.300:FF:000309">
    <property type="entry name" value="ABC transporter ATP-binding protein"/>
    <property type="match status" value="1"/>
</dbReference>
<feature type="coiled-coil region" evidence="4">
    <location>
        <begin position="630"/>
        <end position="683"/>
    </location>
</feature>
<feature type="domain" description="ABC transporter" evidence="6">
    <location>
        <begin position="32"/>
        <end position="291"/>
    </location>
</feature>
<dbReference type="InterPro" id="IPR003439">
    <property type="entry name" value="ABC_transporter-like_ATP-bd"/>
</dbReference>
<feature type="compositionally biased region" description="Low complexity" evidence="5">
    <location>
        <begin position="598"/>
        <end position="607"/>
    </location>
</feature>
<dbReference type="EMBL" id="CP000930">
    <property type="protein sequence ID" value="ABZ84320.1"/>
    <property type="molecule type" value="Genomic_DNA"/>
</dbReference>
<dbReference type="SMART" id="SM00382">
    <property type="entry name" value="AAA"/>
    <property type="match status" value="2"/>
</dbReference>
<dbReference type="InterPro" id="IPR037118">
    <property type="entry name" value="Val-tRNA_synth_C_sf"/>
</dbReference>
<feature type="region of interest" description="Disordered" evidence="5">
    <location>
        <begin position="569"/>
        <end position="623"/>
    </location>
</feature>
<dbReference type="KEGG" id="hmo:HM1_1750"/>
<evidence type="ECO:0000313" key="8">
    <source>
        <dbReference type="Proteomes" id="UP000008550"/>
    </source>
</evidence>
<dbReference type="InterPro" id="IPR032524">
    <property type="entry name" value="ABC_tran_C"/>
</dbReference>
<dbReference type="InterPro" id="IPR032781">
    <property type="entry name" value="ABC_tran_Xtn"/>
</dbReference>
<dbReference type="InterPro" id="IPR027417">
    <property type="entry name" value="P-loop_NTPase"/>
</dbReference>
<evidence type="ECO:0000313" key="7">
    <source>
        <dbReference type="EMBL" id="ABZ84320.1"/>
    </source>
</evidence>
<dbReference type="InterPro" id="IPR051309">
    <property type="entry name" value="ABCF_ATPase"/>
</dbReference>
<dbReference type="PANTHER" id="PTHR42855">
    <property type="entry name" value="ABC TRANSPORTER ATP-BINDING SUBUNIT"/>
    <property type="match status" value="1"/>
</dbReference>
<name>B0TER8_HELMI</name>